<evidence type="ECO:0000256" key="2">
    <source>
        <dbReference type="ARBA" id="ARBA00022801"/>
    </source>
</evidence>
<dbReference type="PANTHER" id="PTHR43447">
    <property type="entry name" value="ALPHA-AMYLASE"/>
    <property type="match status" value="1"/>
</dbReference>
<proteinExistence type="inferred from homology"/>
<dbReference type="RefSeq" id="WP_040992567.1">
    <property type="nucleotide sequence ID" value="NZ_JTKH01000024.1"/>
</dbReference>
<evidence type="ECO:0000256" key="3">
    <source>
        <dbReference type="ARBA" id="ARBA00023277"/>
    </source>
</evidence>
<dbReference type="InterPro" id="IPR006046">
    <property type="entry name" value="Alpha_amylase"/>
</dbReference>
<keyword evidence="4 6" id="KW-0326">Glycosidase</keyword>
<dbReference type="AlphaFoldDB" id="A0A0C2NNL5"/>
<feature type="domain" description="Glycosyl hydrolase family 13 catalytic" evidence="7">
    <location>
        <begin position="8"/>
        <end position="376"/>
    </location>
</feature>
<dbReference type="STRING" id="1461322.OJ16_17630"/>
<dbReference type="OrthoDB" id="9805159at2"/>
<keyword evidence="3 6" id="KW-0119">Carbohydrate metabolism</keyword>
<dbReference type="InterPro" id="IPR013780">
    <property type="entry name" value="Glyco_hydro_b"/>
</dbReference>
<dbReference type="EC" id="3.2.1.1" evidence="6"/>
<dbReference type="Gene3D" id="2.60.40.1180">
    <property type="entry name" value="Golgi alpha-mannosidase II"/>
    <property type="match status" value="1"/>
</dbReference>
<evidence type="ECO:0000256" key="1">
    <source>
        <dbReference type="ARBA" id="ARBA00008061"/>
    </source>
</evidence>
<name>A0A0C2NNL5_9VIBR</name>
<dbReference type="EMBL" id="JTKH01000024">
    <property type="protein sequence ID" value="KII76604.1"/>
    <property type="molecule type" value="Genomic_DNA"/>
</dbReference>
<dbReference type="CDD" id="cd11315">
    <property type="entry name" value="AmyAc_bac1_AmyA"/>
    <property type="match status" value="1"/>
</dbReference>
<evidence type="ECO:0000256" key="4">
    <source>
        <dbReference type="ARBA" id="ARBA00023295"/>
    </source>
</evidence>
<dbReference type="SUPFAM" id="SSF51445">
    <property type="entry name" value="(Trans)glycosidases"/>
    <property type="match status" value="1"/>
</dbReference>
<keyword evidence="9" id="KW-1185">Reference proteome</keyword>
<sequence>MSHVNHTDVILHAFDWPYSLVEEYAQQISDLGYKSVLISPAMKSLCLEEGTPWWQRYQPQDYRVVSNQLGDLSSLKSMLVALEEKGIHPYADVVFNHMANESDIRDDLQYPSEEVLTHYQQHPSYYQNQALFGDLNTPLFTHDDFVAAFGISDWRDKWQVQHGRLVGSEQDPGLPTLAANAHVIAQQRAYLVALKELGFKGFRIDAAKHMTLDHLAEVWSEDICQGVHVFGEIITDGGASKQEYETFLEPYLANTMLGAYDFPLFQTLFDALQATGSLTSLVDPYSIGQALAENRAITFVTTHDIPNNAVFQGLVLEEALEMLGYVYLLGRDGGVPLIYSDLNPARSDDPQSDAQSQHRWHDTWQSQSMKMMIQFHNQMHGLPMITLSSCAETLAFQRGEEGIVLLNKSDKQQRFELPISGVWSDLLMNSQCEVRNDTLVVAVPPCSGAMLVLESCE</sequence>
<dbReference type="GO" id="GO:0043169">
    <property type="term" value="F:cation binding"/>
    <property type="evidence" value="ECO:0007669"/>
    <property type="project" value="InterPro"/>
</dbReference>
<dbReference type="Pfam" id="PF00128">
    <property type="entry name" value="Alpha-amylase"/>
    <property type="match status" value="1"/>
</dbReference>
<dbReference type="SUPFAM" id="SSF51011">
    <property type="entry name" value="Glycosyl hydrolase domain"/>
    <property type="match status" value="1"/>
</dbReference>
<dbReference type="PRINTS" id="PR00110">
    <property type="entry name" value="ALPHAAMYLASE"/>
</dbReference>
<dbReference type="Proteomes" id="UP000031672">
    <property type="component" value="Unassembled WGS sequence"/>
</dbReference>
<accession>A0A0C2NNL5</accession>
<evidence type="ECO:0000313" key="9">
    <source>
        <dbReference type="Proteomes" id="UP000031672"/>
    </source>
</evidence>
<dbReference type="GO" id="GO:0004556">
    <property type="term" value="F:alpha-amylase activity"/>
    <property type="evidence" value="ECO:0007669"/>
    <property type="project" value="UniProtKB-UniRule"/>
</dbReference>
<dbReference type="InterPro" id="IPR017853">
    <property type="entry name" value="GH"/>
</dbReference>
<dbReference type="Gene3D" id="3.20.20.80">
    <property type="entry name" value="Glycosidases"/>
    <property type="match status" value="1"/>
</dbReference>
<comment type="catalytic activity">
    <reaction evidence="6">
        <text>Endohydrolysis of (1-&gt;4)-alpha-D-glucosidic linkages in polysaccharides containing three or more (1-&gt;4)-alpha-linked D-glucose units.</text>
        <dbReference type="EC" id="3.2.1.1"/>
    </reaction>
</comment>
<organism evidence="8 9">
    <name type="scientific">Vibrio renipiscarius</name>
    <dbReference type="NCBI Taxonomy" id="1461322"/>
    <lineage>
        <taxon>Bacteria</taxon>
        <taxon>Pseudomonadati</taxon>
        <taxon>Pseudomonadota</taxon>
        <taxon>Gammaproteobacteria</taxon>
        <taxon>Vibrionales</taxon>
        <taxon>Vibrionaceae</taxon>
        <taxon>Vibrio</taxon>
    </lineage>
</organism>
<accession>A0A0C2JFC4</accession>
<evidence type="ECO:0000256" key="5">
    <source>
        <dbReference type="RuleBase" id="RU003615"/>
    </source>
</evidence>
<keyword evidence="2 6" id="KW-0378">Hydrolase</keyword>
<evidence type="ECO:0000259" key="7">
    <source>
        <dbReference type="SMART" id="SM00642"/>
    </source>
</evidence>
<gene>
    <name evidence="8" type="ORF">OJ16_17630</name>
</gene>
<reference evidence="8 9" key="1">
    <citation type="submission" date="2014-11" db="EMBL/GenBank/DDBJ databases">
        <title>Draft Genome Sequence of Vibrio piscirenalis strains CECT 8603T and CECT 8604, two marine Gammaproteobacterium isolated from cultured gilthead sea bream (Sparus aurata).</title>
        <authorList>
            <person name="Arahal D.R."/>
            <person name="Rodrigo-Torres L."/>
            <person name="Lucena T."/>
            <person name="Pujalte M.J."/>
        </authorList>
    </citation>
    <scope>NUCLEOTIDE SEQUENCE [LARGE SCALE GENOMIC DNA]</scope>
    <source>
        <strain evidence="8 9">DCR 1-4-2</strain>
    </source>
</reference>
<comment type="similarity">
    <text evidence="1 5">Belongs to the glycosyl hydrolase 13 family.</text>
</comment>
<comment type="caution">
    <text evidence="8">The sequence shown here is derived from an EMBL/GenBank/DDBJ whole genome shotgun (WGS) entry which is preliminary data.</text>
</comment>
<evidence type="ECO:0000313" key="8">
    <source>
        <dbReference type="EMBL" id="KII76604.1"/>
    </source>
</evidence>
<dbReference type="GO" id="GO:0005975">
    <property type="term" value="P:carbohydrate metabolic process"/>
    <property type="evidence" value="ECO:0007669"/>
    <property type="project" value="InterPro"/>
</dbReference>
<dbReference type="InterPro" id="IPR006047">
    <property type="entry name" value="GH13_cat_dom"/>
</dbReference>
<evidence type="ECO:0000256" key="6">
    <source>
        <dbReference type="RuleBase" id="RU361134"/>
    </source>
</evidence>
<protein>
    <recommendedName>
        <fullName evidence="6">Alpha-amylase</fullName>
        <ecNumber evidence="6">3.2.1.1</ecNumber>
    </recommendedName>
</protein>
<dbReference type="SMART" id="SM00642">
    <property type="entry name" value="Aamy"/>
    <property type="match status" value="1"/>
</dbReference>